<evidence type="ECO:0000256" key="1">
    <source>
        <dbReference type="ARBA" id="ARBA00000085"/>
    </source>
</evidence>
<keyword evidence="15" id="KW-1185">Reference proteome</keyword>
<dbReference type="EMBL" id="SLWS01000001">
    <property type="protein sequence ID" value="TCO65848.1"/>
    <property type="molecule type" value="Genomic_DNA"/>
</dbReference>
<evidence type="ECO:0000259" key="13">
    <source>
        <dbReference type="PROSITE" id="PS50885"/>
    </source>
</evidence>
<evidence type="ECO:0000256" key="11">
    <source>
        <dbReference type="SAM" id="Phobius"/>
    </source>
</evidence>
<proteinExistence type="predicted"/>
<dbReference type="GO" id="GO:0000155">
    <property type="term" value="F:phosphorelay sensor kinase activity"/>
    <property type="evidence" value="ECO:0007669"/>
    <property type="project" value="InterPro"/>
</dbReference>
<feature type="transmembrane region" description="Helical" evidence="11">
    <location>
        <begin position="21"/>
        <end position="42"/>
    </location>
</feature>
<dbReference type="PANTHER" id="PTHR45436">
    <property type="entry name" value="SENSOR HISTIDINE KINASE YKOH"/>
    <property type="match status" value="1"/>
</dbReference>
<dbReference type="Pfam" id="PF00512">
    <property type="entry name" value="HisKA"/>
    <property type="match status" value="1"/>
</dbReference>
<evidence type="ECO:0000313" key="14">
    <source>
        <dbReference type="EMBL" id="TCO65848.1"/>
    </source>
</evidence>
<dbReference type="InterPro" id="IPR003661">
    <property type="entry name" value="HisK_dim/P_dom"/>
</dbReference>
<evidence type="ECO:0000259" key="12">
    <source>
        <dbReference type="PROSITE" id="PS50109"/>
    </source>
</evidence>
<dbReference type="SMART" id="SM00388">
    <property type="entry name" value="HisKA"/>
    <property type="match status" value="1"/>
</dbReference>
<feature type="domain" description="Histidine kinase" evidence="12">
    <location>
        <begin position="201"/>
        <end position="412"/>
    </location>
</feature>
<evidence type="ECO:0000256" key="6">
    <source>
        <dbReference type="ARBA" id="ARBA00022692"/>
    </source>
</evidence>
<dbReference type="InterPro" id="IPR003594">
    <property type="entry name" value="HATPase_dom"/>
</dbReference>
<dbReference type="InterPro" id="IPR050428">
    <property type="entry name" value="TCS_sensor_his_kinase"/>
</dbReference>
<comment type="caution">
    <text evidence="14">The sequence shown here is derived from an EMBL/GenBank/DDBJ whole genome shotgun (WGS) entry which is preliminary data.</text>
</comment>
<dbReference type="Pfam" id="PF00672">
    <property type="entry name" value="HAMP"/>
    <property type="match status" value="1"/>
</dbReference>
<evidence type="ECO:0000256" key="9">
    <source>
        <dbReference type="ARBA" id="ARBA00023012"/>
    </source>
</evidence>
<dbReference type="CDD" id="cd06225">
    <property type="entry name" value="HAMP"/>
    <property type="match status" value="1"/>
</dbReference>
<evidence type="ECO:0000256" key="5">
    <source>
        <dbReference type="ARBA" id="ARBA00022679"/>
    </source>
</evidence>
<dbReference type="Proteomes" id="UP000295680">
    <property type="component" value="Unassembled WGS sequence"/>
</dbReference>
<reference evidence="14 15" key="1">
    <citation type="submission" date="2019-03" db="EMBL/GenBank/DDBJ databases">
        <title>Genomic Encyclopedia of Type Strains, Phase IV (KMG-IV): sequencing the most valuable type-strain genomes for metagenomic binning, comparative biology and taxonomic classification.</title>
        <authorList>
            <person name="Goeker M."/>
        </authorList>
    </citation>
    <scope>NUCLEOTIDE SEQUENCE [LARGE SCALE GENOMIC DNA]</scope>
    <source>
        <strain evidence="14 15">DSM 45934</strain>
    </source>
</reference>
<dbReference type="AlphaFoldDB" id="A0A4R2K7P3"/>
<keyword evidence="7 14" id="KW-0418">Kinase</keyword>
<dbReference type="Gene3D" id="1.10.287.130">
    <property type="match status" value="1"/>
</dbReference>
<dbReference type="Pfam" id="PF02518">
    <property type="entry name" value="HATPase_c"/>
    <property type="match status" value="1"/>
</dbReference>
<dbReference type="PANTHER" id="PTHR45436:SF5">
    <property type="entry name" value="SENSOR HISTIDINE KINASE TRCS"/>
    <property type="match status" value="1"/>
</dbReference>
<keyword evidence="10 11" id="KW-0472">Membrane</keyword>
<gene>
    <name evidence="14" type="ORF">EV192_1011640</name>
</gene>
<dbReference type="SMART" id="SM00304">
    <property type="entry name" value="HAMP"/>
    <property type="match status" value="1"/>
</dbReference>
<dbReference type="InterPro" id="IPR036890">
    <property type="entry name" value="HATPase_C_sf"/>
</dbReference>
<dbReference type="SUPFAM" id="SSF55874">
    <property type="entry name" value="ATPase domain of HSP90 chaperone/DNA topoisomerase II/histidine kinase"/>
    <property type="match status" value="1"/>
</dbReference>
<name>A0A4R2K7P3_9PSEU</name>
<dbReference type="SMART" id="SM00387">
    <property type="entry name" value="HATPase_c"/>
    <property type="match status" value="1"/>
</dbReference>
<keyword evidence="6 11" id="KW-0812">Transmembrane</keyword>
<dbReference type="Gene3D" id="6.10.340.10">
    <property type="match status" value="1"/>
</dbReference>
<evidence type="ECO:0000256" key="7">
    <source>
        <dbReference type="ARBA" id="ARBA00022777"/>
    </source>
</evidence>
<dbReference type="PROSITE" id="PS50885">
    <property type="entry name" value="HAMP"/>
    <property type="match status" value="1"/>
</dbReference>
<protein>
    <recommendedName>
        <fullName evidence="3">histidine kinase</fullName>
        <ecNumber evidence="3">2.7.13.3</ecNumber>
    </recommendedName>
</protein>
<sequence>MRPLSTWWHRPRLTIRMRLTLTYGSMVLLGGTLLIGGAVALVDKDLFAPLPPSLLPQKKLALADLIVPAEVLVQVLVKYRQLAPVITWFINTRNGSTTAIETQLRERLRDEAISRLVESSGVLLGGLALFSVAAGWWIAGRVVRRLKRVTEAARRASETTLHERLNLPGPPDELTELGDTFDAMLERLDTAFDAQRRFVANASHELRTPLSVTRAVVDVTLAKADPTVDQLRAMGVEVQRATIRAERLIAGLLALARSESAVQQVGSDDLADLAMEALDAVRGEIRRNGLTVTTELAPAPVHGDIALLSRAVANLVENAVRHNVSAGRVHVLTRASTSPSDHGVVLEVSNTGPVVPPADIDRLFEPFYRADRSRLHSEGFGLGLSIVRAVAASHRATVRTRPRPGGGLTVTLCFGGWR</sequence>
<evidence type="ECO:0000256" key="3">
    <source>
        <dbReference type="ARBA" id="ARBA00012438"/>
    </source>
</evidence>
<evidence type="ECO:0000313" key="15">
    <source>
        <dbReference type="Proteomes" id="UP000295680"/>
    </source>
</evidence>
<organism evidence="14 15">
    <name type="scientific">Actinocrispum wychmicini</name>
    <dbReference type="NCBI Taxonomy" id="1213861"/>
    <lineage>
        <taxon>Bacteria</taxon>
        <taxon>Bacillati</taxon>
        <taxon>Actinomycetota</taxon>
        <taxon>Actinomycetes</taxon>
        <taxon>Pseudonocardiales</taxon>
        <taxon>Pseudonocardiaceae</taxon>
        <taxon>Actinocrispum</taxon>
    </lineage>
</organism>
<dbReference type="OrthoDB" id="9786919at2"/>
<dbReference type="EC" id="2.7.13.3" evidence="3"/>
<dbReference type="CDD" id="cd00082">
    <property type="entry name" value="HisKA"/>
    <property type="match status" value="1"/>
</dbReference>
<dbReference type="SUPFAM" id="SSF47384">
    <property type="entry name" value="Homodimeric domain of signal transducing histidine kinase"/>
    <property type="match status" value="1"/>
</dbReference>
<dbReference type="InterPro" id="IPR004358">
    <property type="entry name" value="Sig_transdc_His_kin-like_C"/>
</dbReference>
<evidence type="ECO:0000256" key="8">
    <source>
        <dbReference type="ARBA" id="ARBA00022989"/>
    </source>
</evidence>
<keyword evidence="4" id="KW-0597">Phosphoprotein</keyword>
<accession>A0A4R2K7P3</accession>
<evidence type="ECO:0000256" key="2">
    <source>
        <dbReference type="ARBA" id="ARBA00004236"/>
    </source>
</evidence>
<dbReference type="InterPro" id="IPR036097">
    <property type="entry name" value="HisK_dim/P_sf"/>
</dbReference>
<evidence type="ECO:0000256" key="4">
    <source>
        <dbReference type="ARBA" id="ARBA00022553"/>
    </source>
</evidence>
<keyword evidence="9" id="KW-0902">Two-component regulatory system</keyword>
<dbReference type="PROSITE" id="PS50109">
    <property type="entry name" value="HIS_KIN"/>
    <property type="match status" value="1"/>
</dbReference>
<dbReference type="PRINTS" id="PR00344">
    <property type="entry name" value="BCTRLSENSOR"/>
</dbReference>
<dbReference type="Gene3D" id="3.30.565.10">
    <property type="entry name" value="Histidine kinase-like ATPase, C-terminal domain"/>
    <property type="match status" value="1"/>
</dbReference>
<dbReference type="InterPro" id="IPR003660">
    <property type="entry name" value="HAMP_dom"/>
</dbReference>
<dbReference type="InterPro" id="IPR005467">
    <property type="entry name" value="His_kinase_dom"/>
</dbReference>
<comment type="catalytic activity">
    <reaction evidence="1">
        <text>ATP + protein L-histidine = ADP + protein N-phospho-L-histidine.</text>
        <dbReference type="EC" id="2.7.13.3"/>
    </reaction>
</comment>
<keyword evidence="8 11" id="KW-1133">Transmembrane helix</keyword>
<feature type="transmembrane region" description="Helical" evidence="11">
    <location>
        <begin position="121"/>
        <end position="139"/>
    </location>
</feature>
<keyword evidence="5" id="KW-0808">Transferase</keyword>
<evidence type="ECO:0000256" key="10">
    <source>
        <dbReference type="ARBA" id="ARBA00023136"/>
    </source>
</evidence>
<dbReference type="RefSeq" id="WP_132112539.1">
    <property type="nucleotide sequence ID" value="NZ_SLWS01000001.1"/>
</dbReference>
<feature type="domain" description="HAMP" evidence="13">
    <location>
        <begin position="140"/>
        <end position="193"/>
    </location>
</feature>
<comment type="subcellular location">
    <subcellularLocation>
        <location evidence="2">Cell membrane</location>
    </subcellularLocation>
</comment>
<dbReference type="GO" id="GO:0005886">
    <property type="term" value="C:plasma membrane"/>
    <property type="evidence" value="ECO:0007669"/>
    <property type="project" value="UniProtKB-SubCell"/>
</dbReference>
<dbReference type="SUPFAM" id="SSF158472">
    <property type="entry name" value="HAMP domain-like"/>
    <property type="match status" value="1"/>
</dbReference>